<reference evidence="1" key="1">
    <citation type="submission" date="2020-05" db="EMBL/GenBank/DDBJ databases">
        <title>WGS assembly of Panicum virgatum.</title>
        <authorList>
            <person name="Lovell J.T."/>
            <person name="Jenkins J."/>
            <person name="Shu S."/>
            <person name="Juenger T.E."/>
            <person name="Schmutz J."/>
        </authorList>
    </citation>
    <scope>NUCLEOTIDE SEQUENCE</scope>
    <source>
        <strain evidence="1">AP13</strain>
    </source>
</reference>
<gene>
    <name evidence="1" type="ORF">PVAP13_4NG275811</name>
</gene>
<evidence type="ECO:0008006" key="3">
    <source>
        <dbReference type="Google" id="ProtNLM"/>
    </source>
</evidence>
<accession>A0A8T0TFC4</accession>
<dbReference type="AlphaFoldDB" id="A0A8T0TFC4"/>
<sequence length="102" mass="11802">MHVVYRLRATHLGRNMYPKFRRVRSYAASETAIFHKLVDVLQERIQLQDARGVAVEAQENKLQDYMGAIDGTHVPISLAPCLQDPYWNIKSTLREMSWLCAI</sequence>
<proteinExistence type="predicted"/>
<evidence type="ECO:0000313" key="1">
    <source>
        <dbReference type="EMBL" id="KAG2607835.1"/>
    </source>
</evidence>
<evidence type="ECO:0000313" key="2">
    <source>
        <dbReference type="Proteomes" id="UP000823388"/>
    </source>
</evidence>
<protein>
    <recommendedName>
        <fullName evidence="3">DDE Tnp4 domain-containing protein</fullName>
    </recommendedName>
</protein>
<keyword evidence="2" id="KW-1185">Reference proteome</keyword>
<dbReference type="Proteomes" id="UP000823388">
    <property type="component" value="Chromosome 4N"/>
</dbReference>
<comment type="caution">
    <text evidence="1">The sequence shown here is derived from an EMBL/GenBank/DDBJ whole genome shotgun (WGS) entry which is preliminary data.</text>
</comment>
<organism evidence="1 2">
    <name type="scientific">Panicum virgatum</name>
    <name type="common">Blackwell switchgrass</name>
    <dbReference type="NCBI Taxonomy" id="38727"/>
    <lineage>
        <taxon>Eukaryota</taxon>
        <taxon>Viridiplantae</taxon>
        <taxon>Streptophyta</taxon>
        <taxon>Embryophyta</taxon>
        <taxon>Tracheophyta</taxon>
        <taxon>Spermatophyta</taxon>
        <taxon>Magnoliopsida</taxon>
        <taxon>Liliopsida</taxon>
        <taxon>Poales</taxon>
        <taxon>Poaceae</taxon>
        <taxon>PACMAD clade</taxon>
        <taxon>Panicoideae</taxon>
        <taxon>Panicodae</taxon>
        <taxon>Paniceae</taxon>
        <taxon>Panicinae</taxon>
        <taxon>Panicum</taxon>
        <taxon>Panicum sect. Hiantes</taxon>
    </lineage>
</organism>
<name>A0A8T0TFC4_PANVG</name>
<dbReference type="EMBL" id="CM029044">
    <property type="protein sequence ID" value="KAG2607835.1"/>
    <property type="molecule type" value="Genomic_DNA"/>
</dbReference>